<dbReference type="SUPFAM" id="SSF52540">
    <property type="entry name" value="P-loop containing nucleoside triphosphate hydrolases"/>
    <property type="match status" value="1"/>
</dbReference>
<feature type="transmembrane region" description="Helical" evidence="5">
    <location>
        <begin position="174"/>
        <end position="195"/>
    </location>
</feature>
<feature type="region of interest" description="Disordered" evidence="4">
    <location>
        <begin position="420"/>
        <end position="457"/>
    </location>
</feature>
<protein>
    <recommendedName>
        <fullName evidence="6">DNA mismatch repair proteins mutS family domain-containing protein</fullName>
    </recommendedName>
</protein>
<accession>A0A6C0IBW7</accession>
<dbReference type="EMBL" id="MN740153">
    <property type="protein sequence ID" value="QHT90322.1"/>
    <property type="molecule type" value="Genomic_DNA"/>
</dbReference>
<evidence type="ECO:0000256" key="2">
    <source>
        <dbReference type="ARBA" id="ARBA00022840"/>
    </source>
</evidence>
<keyword evidence="5" id="KW-0812">Transmembrane</keyword>
<dbReference type="Pfam" id="PF00488">
    <property type="entry name" value="MutS_V"/>
    <property type="match status" value="1"/>
</dbReference>
<dbReference type="GO" id="GO:0006298">
    <property type="term" value="P:mismatch repair"/>
    <property type="evidence" value="ECO:0007669"/>
    <property type="project" value="InterPro"/>
</dbReference>
<dbReference type="InterPro" id="IPR045076">
    <property type="entry name" value="MutS"/>
</dbReference>
<dbReference type="InterPro" id="IPR000432">
    <property type="entry name" value="DNA_mismatch_repair_MutS_C"/>
</dbReference>
<evidence type="ECO:0000259" key="6">
    <source>
        <dbReference type="SMART" id="SM00534"/>
    </source>
</evidence>
<keyword evidence="1" id="KW-0547">Nucleotide-binding</keyword>
<dbReference type="Gene3D" id="3.40.50.300">
    <property type="entry name" value="P-loop containing nucleotide triphosphate hydrolases"/>
    <property type="match status" value="1"/>
</dbReference>
<dbReference type="AlphaFoldDB" id="A0A6C0IBW7"/>
<dbReference type="PANTHER" id="PTHR11361">
    <property type="entry name" value="DNA MISMATCH REPAIR PROTEIN MUTS FAMILY MEMBER"/>
    <property type="match status" value="1"/>
</dbReference>
<dbReference type="SMART" id="SM00534">
    <property type="entry name" value="MUTSac"/>
    <property type="match status" value="1"/>
</dbReference>
<reference evidence="7" key="1">
    <citation type="journal article" date="2020" name="Nature">
        <title>Giant virus diversity and host interactions through global metagenomics.</title>
        <authorList>
            <person name="Schulz F."/>
            <person name="Roux S."/>
            <person name="Paez-Espino D."/>
            <person name="Jungbluth S."/>
            <person name="Walsh D.A."/>
            <person name="Denef V.J."/>
            <person name="McMahon K.D."/>
            <person name="Konstantinidis K.T."/>
            <person name="Eloe-Fadrosh E.A."/>
            <person name="Kyrpides N.C."/>
            <person name="Woyke T."/>
        </authorList>
    </citation>
    <scope>NUCLEOTIDE SEQUENCE</scope>
    <source>
        <strain evidence="7">GVMAG-M-3300023184-68</strain>
    </source>
</reference>
<evidence type="ECO:0000313" key="7">
    <source>
        <dbReference type="EMBL" id="QHT90322.1"/>
    </source>
</evidence>
<feature type="domain" description="DNA mismatch repair proteins mutS family" evidence="6">
    <location>
        <begin position="491"/>
        <end position="667"/>
    </location>
</feature>
<feature type="transmembrane region" description="Helical" evidence="5">
    <location>
        <begin position="235"/>
        <end position="255"/>
    </location>
</feature>
<keyword evidence="3" id="KW-0238">DNA-binding</keyword>
<sequence length="680" mass="78167">MLASLLVKFGLTKENPVNNQDISSNEQIKKPIYDSFRLPITYVESSKIHPMSPVLVSDLELVQLTNPNPNSKPIYDVLFQPSHSWGKQMIPEWSKQFSTDKQYLTDTQQVISEMGSYQDQVTVLDDQHCTQFQDMWDSIHAPCFLEKYNYMEWDCLKHLNESTVFLQLLSVGNIMSPIISLLIPILFLIFPFLILKLQGTPITFEVYIQVLQEIAKNHFIGKAIVGLKSMSIDKLMYVILMFGLYLMQIYQNVLVCIRFHENTKKLNHHLLELKKHVEYSIHSMETFHGLHSTKISYTEFCKDVQLQVERLHQLHKWLTSIQVFSVSLQKGGELGYMLRVYYELYRNQEYQEALRYSVGFEGMIDNLRGVYRHIVDGNMAIACLDANLYDRRSVRDPKKGVSTLEHLRCSEGGFGKDVGSDVGSETSEWQGGDKGLSGKGAESLCTTNSEGDRMSPEEFDKEDVNKMLFQDQYYPSLLSSEKIVKNNINMKKNMILSGSNASGKTTFLKTTALNLIFTQQIGGGFYSRGNLPKPYTHIHSYLNIPDTSERDSLFQAEARRCKDILDIISTEPDTSHHFCIFDELYSGTNPKEACKAAYAFLKYLSANDRVDFILTTHYVAVCRRFRKSKRVKNYQMKVILDECGKIKYTYQIHTGISMVEGAVRILEDLNYPKEIMDMLC</sequence>
<evidence type="ECO:0000256" key="4">
    <source>
        <dbReference type="SAM" id="MobiDB-lite"/>
    </source>
</evidence>
<keyword evidence="5" id="KW-1133">Transmembrane helix</keyword>
<name>A0A6C0IBW7_9ZZZZ</name>
<dbReference type="InterPro" id="IPR027417">
    <property type="entry name" value="P-loop_NTPase"/>
</dbReference>
<keyword evidence="2" id="KW-0067">ATP-binding</keyword>
<evidence type="ECO:0000256" key="1">
    <source>
        <dbReference type="ARBA" id="ARBA00022741"/>
    </source>
</evidence>
<organism evidence="7">
    <name type="scientific">viral metagenome</name>
    <dbReference type="NCBI Taxonomy" id="1070528"/>
    <lineage>
        <taxon>unclassified sequences</taxon>
        <taxon>metagenomes</taxon>
        <taxon>organismal metagenomes</taxon>
    </lineage>
</organism>
<dbReference type="GO" id="GO:0030983">
    <property type="term" value="F:mismatched DNA binding"/>
    <property type="evidence" value="ECO:0007669"/>
    <property type="project" value="InterPro"/>
</dbReference>
<evidence type="ECO:0000256" key="3">
    <source>
        <dbReference type="ARBA" id="ARBA00023125"/>
    </source>
</evidence>
<proteinExistence type="predicted"/>
<evidence type="ECO:0000256" key="5">
    <source>
        <dbReference type="SAM" id="Phobius"/>
    </source>
</evidence>
<keyword evidence="5" id="KW-0472">Membrane</keyword>
<dbReference type="GO" id="GO:0005524">
    <property type="term" value="F:ATP binding"/>
    <property type="evidence" value="ECO:0007669"/>
    <property type="project" value="UniProtKB-KW"/>
</dbReference>
<dbReference type="PANTHER" id="PTHR11361:SF34">
    <property type="entry name" value="DNA MISMATCH REPAIR PROTEIN MSH1, MITOCHONDRIAL"/>
    <property type="match status" value="1"/>
</dbReference>
<dbReference type="GO" id="GO:0140664">
    <property type="term" value="F:ATP-dependent DNA damage sensor activity"/>
    <property type="evidence" value="ECO:0007669"/>
    <property type="project" value="InterPro"/>
</dbReference>